<dbReference type="EMBL" id="LJGV01000022">
    <property type="protein sequence ID" value="OEU98093.1"/>
    <property type="molecule type" value="Genomic_DNA"/>
</dbReference>
<dbReference type="AlphaFoldDB" id="A0A1E7K2C8"/>
<dbReference type="CDD" id="cd17341">
    <property type="entry name" value="MFS_NRT2_like"/>
    <property type="match status" value="1"/>
</dbReference>
<dbReference type="Proteomes" id="UP000175829">
    <property type="component" value="Unassembled WGS sequence"/>
</dbReference>
<accession>A0A1E7K2C8</accession>
<dbReference type="GO" id="GO:0015112">
    <property type="term" value="F:nitrate transmembrane transporter activity"/>
    <property type="evidence" value="ECO:0007669"/>
    <property type="project" value="InterPro"/>
</dbReference>
<feature type="transmembrane region" description="Helical" evidence="7">
    <location>
        <begin position="323"/>
        <end position="345"/>
    </location>
</feature>
<feature type="transmembrane region" description="Helical" evidence="7">
    <location>
        <begin position="161"/>
        <end position="186"/>
    </location>
</feature>
<feature type="transmembrane region" description="Helical" evidence="7">
    <location>
        <begin position="192"/>
        <end position="210"/>
    </location>
</feature>
<keyword evidence="3 7" id="KW-0812">Transmembrane</keyword>
<evidence type="ECO:0000256" key="6">
    <source>
        <dbReference type="SAM" id="MobiDB-lite"/>
    </source>
</evidence>
<feature type="transmembrane region" description="Helical" evidence="7">
    <location>
        <begin position="121"/>
        <end position="140"/>
    </location>
</feature>
<comment type="subcellular location">
    <subcellularLocation>
        <location evidence="1">Membrane</location>
        <topology evidence="1">Multi-pass membrane protein</topology>
    </subcellularLocation>
</comment>
<keyword evidence="4 7" id="KW-1133">Transmembrane helix</keyword>
<dbReference type="SUPFAM" id="SSF103473">
    <property type="entry name" value="MFS general substrate transporter"/>
    <property type="match status" value="1"/>
</dbReference>
<sequence length="472" mass="49365">MRARWITRWEPEDPGFWASEGRRTARRNLWLSVFAEHIGFAVWSLWSVLVLFMTPQAGFTLTPDEKFLLVSLVSLVGALLRLPYGFAVTRFGGRTWTVCSALALLIPVASAAVLVRRPDTPLWALLLCAAVSGLGGGNFASSMVNVNGFFPEREKGWALGLNAGGGNLGVATVQLLGLAVLATAGIAHPEVLPLLFVPALLLAALLAHRGMDNLATNRTDHGAYRSAVRDVHCWTLSLLYIGTFGSFIGLGFGFGLVLQNEFGKSPPQAAALTFLGPLLGSLSRPLGGRLADRFGGARVTAWSFLALACGAGGVLAASAADSFAAYVAVFTAVFVLTGLGNGATYKMIPARYAARARSAAAAGADPEAALARGRRLAGAVIAVSGAMGALGGVGINLAFRQSYRSTGDADAAIGAFLVFYLLCLAVTWAGYVRRPAAGPAPRAAAVRRQPARPEPEARPEPQPQPAAAERGV</sequence>
<feature type="transmembrane region" description="Helical" evidence="7">
    <location>
        <begin position="29"/>
        <end position="54"/>
    </location>
</feature>
<dbReference type="RefSeq" id="WP_069991419.1">
    <property type="nucleotide sequence ID" value="NZ_LJGV01000022.1"/>
</dbReference>
<dbReference type="GO" id="GO:0016020">
    <property type="term" value="C:membrane"/>
    <property type="evidence" value="ECO:0007669"/>
    <property type="project" value="UniProtKB-SubCell"/>
</dbReference>
<reference evidence="8 9" key="1">
    <citation type="journal article" date="2016" name="Front. Microbiol.">
        <title>Comparative Genomics Analysis of Streptomyces Species Reveals Their Adaptation to the Marine Environment and Their Diversity at the Genomic Level.</title>
        <authorList>
            <person name="Tian X."/>
            <person name="Zhang Z."/>
            <person name="Yang T."/>
            <person name="Chen M."/>
            <person name="Li J."/>
            <person name="Chen F."/>
            <person name="Yang J."/>
            <person name="Li W."/>
            <person name="Zhang B."/>
            <person name="Zhang Z."/>
            <person name="Wu J."/>
            <person name="Zhang C."/>
            <person name="Long L."/>
            <person name="Xiao J."/>
        </authorList>
    </citation>
    <scope>NUCLEOTIDE SEQUENCE [LARGE SCALE GENOMIC DNA]</scope>
    <source>
        <strain evidence="8 9">SCSIO M10379</strain>
    </source>
</reference>
<evidence type="ECO:0000313" key="9">
    <source>
        <dbReference type="Proteomes" id="UP000175829"/>
    </source>
</evidence>
<evidence type="ECO:0000256" key="4">
    <source>
        <dbReference type="ARBA" id="ARBA00022989"/>
    </source>
</evidence>
<comment type="similarity">
    <text evidence="2">Belongs to the major facilitator superfamily. Nitrate/nitrite porter (TC 2.A.1.8) family.</text>
</comment>
<feature type="transmembrane region" description="Helical" evidence="7">
    <location>
        <begin position="411"/>
        <end position="432"/>
    </location>
</feature>
<dbReference type="PATRIC" id="fig|943816.4.peg.1388"/>
<feature type="transmembrane region" description="Helical" evidence="7">
    <location>
        <begin position="231"/>
        <end position="257"/>
    </location>
</feature>
<feature type="region of interest" description="Disordered" evidence="6">
    <location>
        <begin position="437"/>
        <end position="472"/>
    </location>
</feature>
<evidence type="ECO:0000256" key="3">
    <source>
        <dbReference type="ARBA" id="ARBA00022692"/>
    </source>
</evidence>
<evidence type="ECO:0000256" key="7">
    <source>
        <dbReference type="SAM" id="Phobius"/>
    </source>
</evidence>
<dbReference type="PANTHER" id="PTHR23515">
    <property type="entry name" value="HIGH-AFFINITY NITRATE TRANSPORTER 2.3"/>
    <property type="match status" value="1"/>
</dbReference>
<dbReference type="Gene3D" id="1.20.1250.20">
    <property type="entry name" value="MFS general substrate transporter like domains"/>
    <property type="match status" value="1"/>
</dbReference>
<feature type="compositionally biased region" description="Low complexity" evidence="6">
    <location>
        <begin position="437"/>
        <end position="448"/>
    </location>
</feature>
<proteinExistence type="inferred from homology"/>
<evidence type="ECO:0000256" key="2">
    <source>
        <dbReference type="ARBA" id="ARBA00008432"/>
    </source>
</evidence>
<gene>
    <name evidence="8" type="ORF">AN217_09910</name>
</gene>
<dbReference type="InterPro" id="IPR036259">
    <property type="entry name" value="MFS_trans_sf"/>
</dbReference>
<evidence type="ECO:0000256" key="5">
    <source>
        <dbReference type="ARBA" id="ARBA00023136"/>
    </source>
</evidence>
<feature type="transmembrane region" description="Helical" evidence="7">
    <location>
        <begin position="376"/>
        <end position="399"/>
    </location>
</feature>
<comment type="caution">
    <text evidence="8">The sequence shown here is derived from an EMBL/GenBank/DDBJ whole genome shotgun (WGS) entry which is preliminary data.</text>
</comment>
<dbReference type="Pfam" id="PF07690">
    <property type="entry name" value="MFS_1"/>
    <property type="match status" value="1"/>
</dbReference>
<feature type="transmembrane region" description="Helical" evidence="7">
    <location>
        <begin position="299"/>
        <end position="317"/>
    </location>
</feature>
<keyword evidence="5 7" id="KW-0472">Membrane</keyword>
<feature type="transmembrane region" description="Helical" evidence="7">
    <location>
        <begin position="66"/>
        <end position="84"/>
    </location>
</feature>
<evidence type="ECO:0000313" key="8">
    <source>
        <dbReference type="EMBL" id="OEU98093.1"/>
    </source>
</evidence>
<dbReference type="InterPro" id="IPR044772">
    <property type="entry name" value="NO3_transporter"/>
</dbReference>
<name>A0A1E7K2C8_9ACTN</name>
<evidence type="ECO:0000256" key="1">
    <source>
        <dbReference type="ARBA" id="ARBA00004141"/>
    </source>
</evidence>
<protein>
    <submittedName>
        <fullName evidence="8">MFS transporter</fullName>
    </submittedName>
</protein>
<feature type="transmembrane region" description="Helical" evidence="7">
    <location>
        <begin position="96"/>
        <end position="115"/>
    </location>
</feature>
<dbReference type="InterPro" id="IPR011701">
    <property type="entry name" value="MFS"/>
</dbReference>
<feature type="transmembrane region" description="Helical" evidence="7">
    <location>
        <begin position="269"/>
        <end position="287"/>
    </location>
</feature>
<organism evidence="8 9">
    <name type="scientific">Streptomyces qinglanensis</name>
    <dbReference type="NCBI Taxonomy" id="943816"/>
    <lineage>
        <taxon>Bacteria</taxon>
        <taxon>Bacillati</taxon>
        <taxon>Actinomycetota</taxon>
        <taxon>Actinomycetes</taxon>
        <taxon>Kitasatosporales</taxon>
        <taxon>Streptomycetaceae</taxon>
        <taxon>Streptomyces</taxon>
    </lineage>
</organism>